<evidence type="ECO:0000256" key="1">
    <source>
        <dbReference type="ARBA" id="ARBA00004589"/>
    </source>
</evidence>
<accession>A0AAN6MYL3</accession>
<keyword evidence="6" id="KW-0732">Signal</keyword>
<evidence type="ECO:0000256" key="5">
    <source>
        <dbReference type="ARBA" id="ARBA00022622"/>
    </source>
</evidence>
<keyword evidence="11" id="KW-1185">Reference proteome</keyword>
<comment type="subcellular location">
    <subcellularLocation>
        <location evidence="1">Membrane</location>
        <topology evidence="1">Lipid-anchor</topology>
        <topology evidence="1">GPI-anchor</topology>
    </subcellularLocation>
    <subcellularLocation>
        <location evidence="2">Secreted</location>
    </subcellularLocation>
</comment>
<keyword evidence="7" id="KW-1015">Disulfide bond</keyword>
<sequence>MKVPCLTSAASAIGCQPTDYACQCSSSAQLQSSAINCVLSNCGIATGEIFAHRQSRHSTTT</sequence>
<dbReference type="InterPro" id="IPR008427">
    <property type="entry name" value="Extracellular_membr_CFEM_dom"/>
</dbReference>
<evidence type="ECO:0000313" key="10">
    <source>
        <dbReference type="EMBL" id="KAK3935306.1"/>
    </source>
</evidence>
<evidence type="ECO:0000256" key="7">
    <source>
        <dbReference type="ARBA" id="ARBA00023157"/>
    </source>
</evidence>
<reference evidence="11" key="1">
    <citation type="journal article" date="2023" name="Mol. Phylogenet. Evol.">
        <title>Genome-scale phylogeny and comparative genomics of the fungal order Sordariales.</title>
        <authorList>
            <person name="Hensen N."/>
            <person name="Bonometti L."/>
            <person name="Westerberg I."/>
            <person name="Brannstrom I.O."/>
            <person name="Guillou S."/>
            <person name="Cros-Aarteil S."/>
            <person name="Calhoun S."/>
            <person name="Haridas S."/>
            <person name="Kuo A."/>
            <person name="Mondo S."/>
            <person name="Pangilinan J."/>
            <person name="Riley R."/>
            <person name="LaButti K."/>
            <person name="Andreopoulos B."/>
            <person name="Lipzen A."/>
            <person name="Chen C."/>
            <person name="Yan M."/>
            <person name="Daum C."/>
            <person name="Ng V."/>
            <person name="Clum A."/>
            <person name="Steindorff A."/>
            <person name="Ohm R.A."/>
            <person name="Martin F."/>
            <person name="Silar P."/>
            <person name="Natvig D.O."/>
            <person name="Lalanne C."/>
            <person name="Gautier V."/>
            <person name="Ament-Velasquez S.L."/>
            <person name="Kruys A."/>
            <person name="Hutchinson M.I."/>
            <person name="Powell A.J."/>
            <person name="Barry K."/>
            <person name="Miller A.N."/>
            <person name="Grigoriev I.V."/>
            <person name="Debuchy R."/>
            <person name="Gladieux P."/>
            <person name="Hiltunen Thoren M."/>
            <person name="Johannesson H."/>
        </authorList>
    </citation>
    <scope>NUCLEOTIDE SEQUENCE [LARGE SCALE GENOMIC DNA]</scope>
    <source>
        <strain evidence="11">CBS 340.73</strain>
    </source>
</reference>
<evidence type="ECO:0000256" key="8">
    <source>
        <dbReference type="ARBA" id="ARBA00023288"/>
    </source>
</evidence>
<gene>
    <name evidence="10" type="ORF">QBC46DRAFT_397797</name>
</gene>
<proteinExistence type="inferred from homology"/>
<keyword evidence="5" id="KW-0325">Glycoprotein</keyword>
<evidence type="ECO:0000313" key="11">
    <source>
        <dbReference type="Proteomes" id="UP001303473"/>
    </source>
</evidence>
<protein>
    <recommendedName>
        <fullName evidence="9">CFEM domain-containing protein</fullName>
    </recommendedName>
</protein>
<dbReference type="GO" id="GO:0005576">
    <property type="term" value="C:extracellular region"/>
    <property type="evidence" value="ECO:0007669"/>
    <property type="project" value="UniProtKB-SubCell"/>
</dbReference>
<name>A0AAN6MYL3_9PEZI</name>
<evidence type="ECO:0000256" key="2">
    <source>
        <dbReference type="ARBA" id="ARBA00004613"/>
    </source>
</evidence>
<comment type="similarity">
    <text evidence="3">Belongs to the RBT5 family.</text>
</comment>
<organism evidence="10 11">
    <name type="scientific">Diplogelasinospora grovesii</name>
    <dbReference type="NCBI Taxonomy" id="303347"/>
    <lineage>
        <taxon>Eukaryota</taxon>
        <taxon>Fungi</taxon>
        <taxon>Dikarya</taxon>
        <taxon>Ascomycota</taxon>
        <taxon>Pezizomycotina</taxon>
        <taxon>Sordariomycetes</taxon>
        <taxon>Sordariomycetidae</taxon>
        <taxon>Sordariales</taxon>
        <taxon>Diplogelasinosporaceae</taxon>
        <taxon>Diplogelasinospora</taxon>
    </lineage>
</organism>
<feature type="domain" description="CFEM" evidence="9">
    <location>
        <begin position="4"/>
        <end position="45"/>
    </location>
</feature>
<dbReference type="PROSITE" id="PS51257">
    <property type="entry name" value="PROKAR_LIPOPROTEIN"/>
    <property type="match status" value="1"/>
</dbReference>
<dbReference type="AlphaFoldDB" id="A0AAN6MYL3"/>
<keyword evidence="5" id="KW-0336">GPI-anchor</keyword>
<evidence type="ECO:0000256" key="6">
    <source>
        <dbReference type="ARBA" id="ARBA00022729"/>
    </source>
</evidence>
<evidence type="ECO:0000256" key="4">
    <source>
        <dbReference type="ARBA" id="ARBA00022525"/>
    </source>
</evidence>
<evidence type="ECO:0000259" key="9">
    <source>
        <dbReference type="Pfam" id="PF05730"/>
    </source>
</evidence>
<dbReference type="EMBL" id="MU853929">
    <property type="protein sequence ID" value="KAK3935306.1"/>
    <property type="molecule type" value="Genomic_DNA"/>
</dbReference>
<dbReference type="GO" id="GO:0098552">
    <property type="term" value="C:side of membrane"/>
    <property type="evidence" value="ECO:0007669"/>
    <property type="project" value="UniProtKB-KW"/>
</dbReference>
<dbReference type="Pfam" id="PF05730">
    <property type="entry name" value="CFEM"/>
    <property type="match status" value="1"/>
</dbReference>
<keyword evidence="5" id="KW-0472">Membrane</keyword>
<evidence type="ECO:0000256" key="3">
    <source>
        <dbReference type="ARBA" id="ARBA00010031"/>
    </source>
</evidence>
<comment type="caution">
    <text evidence="10">The sequence shown here is derived from an EMBL/GenBank/DDBJ whole genome shotgun (WGS) entry which is preliminary data.</text>
</comment>
<keyword evidence="8" id="KW-0449">Lipoprotein</keyword>
<keyword evidence="4" id="KW-0964">Secreted</keyword>
<dbReference type="Proteomes" id="UP001303473">
    <property type="component" value="Unassembled WGS sequence"/>
</dbReference>